<dbReference type="STRING" id="68895.RR42_s0967"/>
<keyword evidence="2" id="KW-1185">Reference proteome</keyword>
<dbReference type="EMBL" id="CP010537">
    <property type="protein sequence ID" value="AJG22557.1"/>
    <property type="molecule type" value="Genomic_DNA"/>
</dbReference>
<proteinExistence type="predicted"/>
<name>A0A0C4YAN0_9BURK</name>
<evidence type="ECO:0000313" key="1">
    <source>
        <dbReference type="EMBL" id="AJG22557.1"/>
    </source>
</evidence>
<sequence>MNASLPDNKNNAISNVFPFRQEEGPMLKTGVLRDGKKI</sequence>
<dbReference type="AlphaFoldDB" id="A0A0C4YAN0"/>
<accession>A0A0C4YAN0</accession>
<dbReference type="Proteomes" id="UP000031843">
    <property type="component" value="Chromosome secondary"/>
</dbReference>
<gene>
    <name evidence="1" type="ORF">RR42_s0967</name>
</gene>
<protein>
    <submittedName>
        <fullName evidence="1">Uncharacterized protein</fullName>
    </submittedName>
</protein>
<evidence type="ECO:0000313" key="2">
    <source>
        <dbReference type="Proteomes" id="UP000031843"/>
    </source>
</evidence>
<organism evidence="1 2">
    <name type="scientific">Cupriavidus basilensis</name>
    <dbReference type="NCBI Taxonomy" id="68895"/>
    <lineage>
        <taxon>Bacteria</taxon>
        <taxon>Pseudomonadati</taxon>
        <taxon>Pseudomonadota</taxon>
        <taxon>Betaproteobacteria</taxon>
        <taxon>Burkholderiales</taxon>
        <taxon>Burkholderiaceae</taxon>
        <taxon>Cupriavidus</taxon>
    </lineage>
</organism>
<reference evidence="1 2" key="1">
    <citation type="journal article" date="2015" name="Genome Announc.">
        <title>Complete Genome Sequence of Cupriavidus basilensis 4G11, Isolated from the Oak Ridge Field Research Center Site.</title>
        <authorList>
            <person name="Ray J."/>
            <person name="Waters R.J."/>
            <person name="Skerker J.M."/>
            <person name="Kuehl J.V."/>
            <person name="Price M.N."/>
            <person name="Huang J."/>
            <person name="Chakraborty R."/>
            <person name="Arkin A.P."/>
            <person name="Deutschbauer A."/>
        </authorList>
    </citation>
    <scope>NUCLEOTIDE SEQUENCE [LARGE SCALE GENOMIC DNA]</scope>
    <source>
        <strain evidence="1">4G11</strain>
    </source>
</reference>
<dbReference type="KEGG" id="cbw:RR42_s0967"/>